<feature type="non-terminal residue" evidence="3">
    <location>
        <position position="166"/>
    </location>
</feature>
<evidence type="ECO:0000313" key="4">
    <source>
        <dbReference type="Proteomes" id="UP000327085"/>
    </source>
</evidence>
<keyword evidence="1" id="KW-0406">Ion transport</keyword>
<dbReference type="AlphaFoldDB" id="A0A5E4GJ56"/>
<keyword evidence="1" id="KW-0407">Ion channel</keyword>
<dbReference type="GO" id="GO:0016020">
    <property type="term" value="C:membrane"/>
    <property type="evidence" value="ECO:0007669"/>
    <property type="project" value="UniProtKB-SubCell"/>
</dbReference>
<dbReference type="GO" id="GO:0034220">
    <property type="term" value="P:monoatomic ion transmembrane transport"/>
    <property type="evidence" value="ECO:0007669"/>
    <property type="project" value="UniProtKB-KW"/>
</dbReference>
<proteinExistence type="predicted"/>
<accession>A0A5E4GJ56</accession>
<keyword evidence="2" id="KW-1133">Transmembrane helix</keyword>
<evidence type="ECO:0000256" key="1">
    <source>
        <dbReference type="ARBA" id="ARBA00023303"/>
    </source>
</evidence>
<reference evidence="4" key="1">
    <citation type="journal article" date="2020" name="Plant J.">
        <title>Transposons played a major role in the diversification between the closely related almond and peach genomes: results from the almond genome sequence.</title>
        <authorList>
            <person name="Alioto T."/>
            <person name="Alexiou K.G."/>
            <person name="Bardil A."/>
            <person name="Barteri F."/>
            <person name="Castanera R."/>
            <person name="Cruz F."/>
            <person name="Dhingra A."/>
            <person name="Duval H."/>
            <person name="Fernandez I Marti A."/>
            <person name="Frias L."/>
            <person name="Galan B."/>
            <person name="Garcia J.L."/>
            <person name="Howad W."/>
            <person name="Gomez-Garrido J."/>
            <person name="Gut M."/>
            <person name="Julca I."/>
            <person name="Morata J."/>
            <person name="Puigdomenech P."/>
            <person name="Ribeca P."/>
            <person name="Rubio Cabetas M.J."/>
            <person name="Vlasova A."/>
            <person name="Wirthensohn M."/>
            <person name="Garcia-Mas J."/>
            <person name="Gabaldon T."/>
            <person name="Casacuberta J.M."/>
            <person name="Arus P."/>
        </authorList>
    </citation>
    <scope>NUCLEOTIDE SEQUENCE [LARGE SCALE GENOMIC DNA]</scope>
    <source>
        <strain evidence="4">cv. Texas</strain>
    </source>
</reference>
<sequence>VAIFIFFSKMRDLKSLSPKRMAIMNLFVLLQYVPRVLRIYLSCKEFKKTPKEEIKETAIWVKGVLNFFMYILASHVLGAIWYFFAIQRMTICWYDACQKKKGCDTSSFGCHEHNTFRNIKFLNDLCPISPANTTLFDFGIYSTILQSGIPGSTKYFRKISICFWWG</sequence>
<dbReference type="Proteomes" id="UP000327085">
    <property type="component" value="Unassembled WGS sequence"/>
</dbReference>
<evidence type="ECO:0000256" key="2">
    <source>
        <dbReference type="SAM" id="Phobius"/>
    </source>
</evidence>
<feature type="transmembrane region" description="Helical" evidence="2">
    <location>
        <begin position="21"/>
        <end position="41"/>
    </location>
</feature>
<dbReference type="InParanoid" id="A0A5E4GJ56"/>
<keyword evidence="2" id="KW-0472">Membrane</keyword>
<feature type="transmembrane region" description="Helical" evidence="2">
    <location>
        <begin position="67"/>
        <end position="84"/>
    </location>
</feature>
<keyword evidence="1" id="KW-0813">Transport</keyword>
<gene>
    <name evidence="3" type="ORF">ALMOND_2B004950</name>
</gene>
<organism evidence="3 4">
    <name type="scientific">Prunus dulcis</name>
    <name type="common">Almond</name>
    <name type="synonym">Amygdalus dulcis</name>
    <dbReference type="NCBI Taxonomy" id="3755"/>
    <lineage>
        <taxon>Eukaryota</taxon>
        <taxon>Viridiplantae</taxon>
        <taxon>Streptophyta</taxon>
        <taxon>Embryophyta</taxon>
        <taxon>Tracheophyta</taxon>
        <taxon>Spermatophyta</taxon>
        <taxon>Magnoliopsida</taxon>
        <taxon>eudicotyledons</taxon>
        <taxon>Gunneridae</taxon>
        <taxon>Pentapetalae</taxon>
        <taxon>rosids</taxon>
        <taxon>fabids</taxon>
        <taxon>Rosales</taxon>
        <taxon>Rosaceae</taxon>
        <taxon>Amygdaloideae</taxon>
        <taxon>Amygdaleae</taxon>
        <taxon>Prunus</taxon>
    </lineage>
</organism>
<keyword evidence="2" id="KW-0812">Transmembrane</keyword>
<dbReference type="PANTHER" id="PTHR45651:SF68">
    <property type="entry name" value="ION TRANSPORT DOMAIN-CONTAINING PROTEIN"/>
    <property type="match status" value="1"/>
</dbReference>
<feature type="non-terminal residue" evidence="3">
    <location>
        <position position="1"/>
    </location>
</feature>
<protein>
    <submittedName>
        <fullName evidence="3">PREDICTED: cyclic</fullName>
    </submittedName>
</protein>
<dbReference type="Gramene" id="VVA39633">
    <property type="protein sequence ID" value="VVA39633"/>
    <property type="gene ID" value="Prudul26B004950"/>
</dbReference>
<dbReference type="EMBL" id="CABIKO010000822">
    <property type="protein sequence ID" value="VVA39633.1"/>
    <property type="molecule type" value="Genomic_DNA"/>
</dbReference>
<evidence type="ECO:0000313" key="3">
    <source>
        <dbReference type="EMBL" id="VVA39633.1"/>
    </source>
</evidence>
<dbReference type="PANTHER" id="PTHR45651">
    <property type="entry name" value="CYCLIC NUCLEOTIDE-GATED ION CHANNEL 15-RELATED-RELATED"/>
    <property type="match status" value="1"/>
</dbReference>
<name>A0A5E4GJ56_PRUDU</name>
<dbReference type="OMA" id="GCHEHNT"/>